<dbReference type="InterPro" id="IPR005149">
    <property type="entry name" value="Tscrpt_reg_PadR_N"/>
</dbReference>
<dbReference type="Gene3D" id="1.10.10.10">
    <property type="entry name" value="Winged helix-like DNA-binding domain superfamily/Winged helix DNA-binding domain"/>
    <property type="match status" value="1"/>
</dbReference>
<keyword evidence="3" id="KW-1185">Reference proteome</keyword>
<dbReference type="RefSeq" id="WP_027048181.1">
    <property type="nucleotide sequence ID" value="NZ_CP025257.1"/>
</dbReference>
<dbReference type="InterPro" id="IPR036390">
    <property type="entry name" value="WH_DNA-bd_sf"/>
</dbReference>
<feature type="domain" description="Transcription regulator PadR N-terminal" evidence="1">
    <location>
        <begin position="14"/>
        <end position="84"/>
    </location>
</feature>
<dbReference type="SUPFAM" id="SSF46785">
    <property type="entry name" value="Winged helix' DNA-binding domain"/>
    <property type="match status" value="1"/>
</dbReference>
<dbReference type="InterPro" id="IPR036388">
    <property type="entry name" value="WH-like_DNA-bd_sf"/>
</dbReference>
<dbReference type="PANTHER" id="PTHR33169">
    <property type="entry name" value="PADR-FAMILY TRANSCRIPTIONAL REGULATOR"/>
    <property type="match status" value="1"/>
</dbReference>
<name>A0A2K9BN42_9MOLU</name>
<dbReference type="InterPro" id="IPR052509">
    <property type="entry name" value="Metal_resp_DNA-bind_regulator"/>
</dbReference>
<evidence type="ECO:0000313" key="3">
    <source>
        <dbReference type="Proteomes" id="UP000233419"/>
    </source>
</evidence>
<sequence>MDTQLKKGVLEMLVLHFLSKKNYYAYELNKALNGVIQTNESTSYAIFKKLIIKEYAEYYVEESQNGPSRKYYKITKDGFAELQKNKAEWDEFHKVINNLLNQ</sequence>
<accession>A0A2K9BN42</accession>
<evidence type="ECO:0000313" key="2">
    <source>
        <dbReference type="EMBL" id="AUF83463.1"/>
    </source>
</evidence>
<dbReference type="PANTHER" id="PTHR33169:SF14">
    <property type="entry name" value="TRANSCRIPTIONAL REGULATOR RV3488"/>
    <property type="match status" value="1"/>
</dbReference>
<protein>
    <submittedName>
        <fullName evidence="2">PadR family transcriptional regulator</fullName>
    </submittedName>
</protein>
<dbReference type="Proteomes" id="UP000233419">
    <property type="component" value="Chromosome"/>
</dbReference>
<dbReference type="EMBL" id="CP025257">
    <property type="protein sequence ID" value="AUF83463.1"/>
    <property type="molecule type" value="Genomic_DNA"/>
</dbReference>
<evidence type="ECO:0000259" key="1">
    <source>
        <dbReference type="Pfam" id="PF03551"/>
    </source>
</evidence>
<organism evidence="2 3">
    <name type="scientific">Mesoplasma syrphidae</name>
    <dbReference type="NCBI Taxonomy" id="225999"/>
    <lineage>
        <taxon>Bacteria</taxon>
        <taxon>Bacillati</taxon>
        <taxon>Mycoplasmatota</taxon>
        <taxon>Mollicutes</taxon>
        <taxon>Entomoplasmatales</taxon>
        <taxon>Entomoplasmataceae</taxon>
        <taxon>Mesoplasma</taxon>
    </lineage>
</organism>
<proteinExistence type="predicted"/>
<reference evidence="2 3" key="1">
    <citation type="submission" date="2017-12" db="EMBL/GenBank/DDBJ databases">
        <title>Mesoplasma syrphidae YJS, Complete Genome.</title>
        <authorList>
            <person name="Knight T.F."/>
            <person name="Citino T."/>
            <person name="Rubinstein R."/>
            <person name="Neuschaefer Z."/>
        </authorList>
    </citation>
    <scope>NUCLEOTIDE SEQUENCE [LARGE SCALE GENOMIC DNA]</scope>
    <source>
        <strain evidence="2 3">YJS</strain>
    </source>
</reference>
<gene>
    <name evidence="2" type="ORF">CXP39_01440</name>
</gene>
<dbReference type="KEGG" id="msyr:CXP39_01440"/>
<dbReference type="OrthoDB" id="9808017at2"/>
<dbReference type="AlphaFoldDB" id="A0A2K9BN42"/>
<dbReference type="Pfam" id="PF03551">
    <property type="entry name" value="PadR"/>
    <property type="match status" value="1"/>
</dbReference>